<dbReference type="AlphaFoldDB" id="A0A9Q0HB63"/>
<name>A0A9Q0HB63_9MAGN</name>
<keyword evidence="1" id="KW-0472">Membrane</keyword>
<organism evidence="2 3">
    <name type="scientific">Protea cynaroides</name>
    <dbReference type="NCBI Taxonomy" id="273540"/>
    <lineage>
        <taxon>Eukaryota</taxon>
        <taxon>Viridiplantae</taxon>
        <taxon>Streptophyta</taxon>
        <taxon>Embryophyta</taxon>
        <taxon>Tracheophyta</taxon>
        <taxon>Spermatophyta</taxon>
        <taxon>Magnoliopsida</taxon>
        <taxon>Proteales</taxon>
        <taxon>Proteaceae</taxon>
        <taxon>Protea</taxon>
    </lineage>
</organism>
<evidence type="ECO:0000313" key="3">
    <source>
        <dbReference type="Proteomes" id="UP001141806"/>
    </source>
</evidence>
<comment type="caution">
    <text evidence="2">The sequence shown here is derived from an EMBL/GenBank/DDBJ whole genome shotgun (WGS) entry which is preliminary data.</text>
</comment>
<sequence>MLVGTHVTSTMQKGILVANVFQGKDSLLFAGLISSLATTGTWLQVRSLDPLLFSSSFIHYFVIPELPIANSIAILVMHIPSPLVTIFIYHLLSTLKCLTRNLERLNIMKESNPLKLG</sequence>
<keyword evidence="1" id="KW-0812">Transmembrane</keyword>
<accession>A0A9Q0HB63</accession>
<proteinExistence type="predicted"/>
<reference evidence="2" key="1">
    <citation type="journal article" date="2023" name="Plant J.">
        <title>The genome of the king protea, Protea cynaroides.</title>
        <authorList>
            <person name="Chang J."/>
            <person name="Duong T.A."/>
            <person name="Schoeman C."/>
            <person name="Ma X."/>
            <person name="Roodt D."/>
            <person name="Barker N."/>
            <person name="Li Z."/>
            <person name="Van de Peer Y."/>
            <person name="Mizrachi E."/>
        </authorList>
    </citation>
    <scope>NUCLEOTIDE SEQUENCE</scope>
    <source>
        <tissue evidence="2">Young leaves</tissue>
    </source>
</reference>
<dbReference type="EMBL" id="JAMYWD010000009">
    <property type="protein sequence ID" value="KAJ4961553.1"/>
    <property type="molecule type" value="Genomic_DNA"/>
</dbReference>
<protein>
    <submittedName>
        <fullName evidence="2">Uncharacterized protein</fullName>
    </submittedName>
</protein>
<dbReference type="Proteomes" id="UP001141806">
    <property type="component" value="Unassembled WGS sequence"/>
</dbReference>
<dbReference type="OrthoDB" id="1900649at2759"/>
<evidence type="ECO:0000313" key="2">
    <source>
        <dbReference type="EMBL" id="KAJ4961553.1"/>
    </source>
</evidence>
<feature type="transmembrane region" description="Helical" evidence="1">
    <location>
        <begin position="26"/>
        <end position="45"/>
    </location>
</feature>
<evidence type="ECO:0000256" key="1">
    <source>
        <dbReference type="SAM" id="Phobius"/>
    </source>
</evidence>
<gene>
    <name evidence="2" type="ORF">NE237_021463</name>
</gene>
<keyword evidence="1" id="KW-1133">Transmembrane helix</keyword>
<keyword evidence="3" id="KW-1185">Reference proteome</keyword>